<organism evidence="2 3">
    <name type="scientific">Pyrrhoderma noxium</name>
    <dbReference type="NCBI Taxonomy" id="2282107"/>
    <lineage>
        <taxon>Eukaryota</taxon>
        <taxon>Fungi</taxon>
        <taxon>Dikarya</taxon>
        <taxon>Basidiomycota</taxon>
        <taxon>Agaricomycotina</taxon>
        <taxon>Agaricomycetes</taxon>
        <taxon>Hymenochaetales</taxon>
        <taxon>Hymenochaetaceae</taxon>
        <taxon>Pyrrhoderma</taxon>
    </lineage>
</organism>
<name>A0A286UXN9_9AGAM</name>
<feature type="region of interest" description="Disordered" evidence="1">
    <location>
        <begin position="30"/>
        <end position="76"/>
    </location>
</feature>
<dbReference type="AlphaFoldDB" id="A0A286UXN9"/>
<dbReference type="Proteomes" id="UP000217199">
    <property type="component" value="Unassembled WGS sequence"/>
</dbReference>
<dbReference type="EMBL" id="NBII01000001">
    <property type="protein sequence ID" value="PAV24328.1"/>
    <property type="molecule type" value="Genomic_DNA"/>
</dbReference>
<evidence type="ECO:0000313" key="3">
    <source>
        <dbReference type="Proteomes" id="UP000217199"/>
    </source>
</evidence>
<comment type="caution">
    <text evidence="2">The sequence shown here is derived from an EMBL/GenBank/DDBJ whole genome shotgun (WGS) entry which is preliminary data.</text>
</comment>
<protein>
    <submittedName>
        <fullName evidence="2">Btb poz domain btb2</fullName>
    </submittedName>
</protein>
<keyword evidence="3" id="KW-1185">Reference proteome</keyword>
<dbReference type="InParanoid" id="A0A286UXN9"/>
<dbReference type="InterPro" id="IPR011333">
    <property type="entry name" value="SKP1/BTB/POZ_sf"/>
</dbReference>
<dbReference type="SUPFAM" id="SSF54695">
    <property type="entry name" value="POZ domain"/>
    <property type="match status" value="1"/>
</dbReference>
<feature type="compositionally biased region" description="Polar residues" evidence="1">
    <location>
        <begin position="30"/>
        <end position="51"/>
    </location>
</feature>
<dbReference type="STRING" id="2282107.A0A286UXN9"/>
<gene>
    <name evidence="2" type="ORF">PNOK_0139600</name>
</gene>
<dbReference type="OrthoDB" id="6359943at2759"/>
<evidence type="ECO:0000256" key="1">
    <source>
        <dbReference type="SAM" id="MobiDB-lite"/>
    </source>
</evidence>
<accession>A0A286UXN9</accession>
<dbReference type="Gene3D" id="3.30.710.10">
    <property type="entry name" value="Potassium Channel Kv1.1, Chain A"/>
    <property type="match status" value="1"/>
</dbReference>
<proteinExistence type="predicted"/>
<dbReference type="PANTHER" id="PTHR47369">
    <property type="entry name" value="BTB/POZ DOMAIN-CONTAINING PROTEIN"/>
    <property type="match status" value="1"/>
</dbReference>
<dbReference type="PANTHER" id="PTHR47369:SF2">
    <property type="entry name" value="BTB_POZ DOMAIN-CONTAINING PROTEIN 2"/>
    <property type="match status" value="1"/>
</dbReference>
<evidence type="ECO:0000313" key="2">
    <source>
        <dbReference type="EMBL" id="PAV24328.1"/>
    </source>
</evidence>
<sequence>MSASPSPSFANMNGHSTSKNVIQFQFKSFSPAPSATGSSVSAPKGTSSPNPLGTRDGEAYGVPGPGPSSDSTKEYTNVAYNPTHNERIIDHLYNAGFQLGEFADTLLHARQNRYQLHAIILSRSPYLAHLISTTPNTGGYKTIYVPLESFPEVTDQGFSIALGYLYSSVSLSNLTQANARGVLAAGCLLGGLEDLCHYAYHSCHESISVETIDEWINFVDSLPSEDGMTTPSEVPPPTILGPYAYQLRSDVFNFLVITLPSSLDVHSATSNGRDTLLNIFSRLGFDLFKKAIESPLFQIGSDQERFRFAKAAIDMRKHTRGAGTEETVVLAFGGSKTGSSVLVTRKMKKRALFKTSCEGKFPRLGPMIQNNLQSVSHHCDQIDLVSLNHMLLPVKMQLSPKMSITFNHKRCLDSSTPDCANPRTTFGIHTETRIRMGSPKDLGFAALPEAYNYCLTYAVHTGARVSSRTDNLFCMAPVYDLYFTGSRGNPRQCIILGEDVEPIFYRFETPEVFMTDTKTMIYRNQDEVVAAFEWSAGTYLGLCNIRNRQSFPMSQLVLPGSSSNARAFFFQGSKFEWRRLREDPYSYDLFHVPPNVQSVRIAFFRKIDQQTPVGPAHGFLQYTFTQPFLLLESLLALCLNRWMDVHSM</sequence>
<reference evidence="2 3" key="1">
    <citation type="journal article" date="2017" name="Mol. Ecol.">
        <title>Comparative and population genomic landscape of Phellinus noxius: A hypervariable fungus causing root rot in trees.</title>
        <authorList>
            <person name="Chung C.L."/>
            <person name="Lee T.J."/>
            <person name="Akiba M."/>
            <person name="Lee H.H."/>
            <person name="Kuo T.H."/>
            <person name="Liu D."/>
            <person name="Ke H.M."/>
            <person name="Yokoi T."/>
            <person name="Roa M.B."/>
            <person name="Lu M.J."/>
            <person name="Chang Y.Y."/>
            <person name="Ann P.J."/>
            <person name="Tsai J.N."/>
            <person name="Chen C.Y."/>
            <person name="Tzean S.S."/>
            <person name="Ota Y."/>
            <person name="Hattori T."/>
            <person name="Sahashi N."/>
            <person name="Liou R.F."/>
            <person name="Kikuchi T."/>
            <person name="Tsai I.J."/>
        </authorList>
    </citation>
    <scope>NUCLEOTIDE SEQUENCE [LARGE SCALE GENOMIC DNA]</scope>
    <source>
        <strain evidence="2 3">FFPRI411160</strain>
    </source>
</reference>